<feature type="transmembrane region" description="Helical" evidence="1">
    <location>
        <begin position="35"/>
        <end position="63"/>
    </location>
</feature>
<keyword evidence="1" id="KW-1133">Transmembrane helix</keyword>
<proteinExistence type="predicted"/>
<evidence type="ECO:0000256" key="1">
    <source>
        <dbReference type="SAM" id="Phobius"/>
    </source>
</evidence>
<sequence>MNTFIILLTGAAGATLTYLANHRFRMGAVRASALLSLVVALIFYVFPNLLSSYLTIHIPLVFMGSSFIGMVSRKVMGNIVLLVISGVIFSLIYLNSGQFFAGFGGALGTTACISVLVSAGLASIQKSRPIKKFRQFRKRRKD</sequence>
<evidence type="ECO:0000313" key="3">
    <source>
        <dbReference type="Proteomes" id="UP001248819"/>
    </source>
</evidence>
<accession>A0ABU3CS40</accession>
<keyword evidence="1" id="KW-0812">Transmembrane</keyword>
<dbReference type="EMBL" id="JAVRHP010000010">
    <property type="protein sequence ID" value="MDT0649177.1"/>
    <property type="molecule type" value="Genomic_DNA"/>
</dbReference>
<gene>
    <name evidence="2" type="ORF">RM529_03425</name>
</gene>
<reference evidence="2 3" key="1">
    <citation type="submission" date="2023-09" db="EMBL/GenBank/DDBJ databases">
        <authorList>
            <person name="Rey-Velasco X."/>
        </authorList>
    </citation>
    <scope>NUCLEOTIDE SEQUENCE [LARGE SCALE GENOMIC DNA]</scope>
    <source>
        <strain evidence="2 3">F297</strain>
    </source>
</reference>
<name>A0ABU3CS40_9FLAO</name>
<keyword evidence="3" id="KW-1185">Reference proteome</keyword>
<dbReference type="RefSeq" id="WP_311483353.1">
    <property type="nucleotide sequence ID" value="NZ_JAVRHP010000010.1"/>
</dbReference>
<comment type="caution">
    <text evidence="2">The sequence shown here is derived from an EMBL/GenBank/DDBJ whole genome shotgun (WGS) entry which is preliminary data.</text>
</comment>
<evidence type="ECO:0000313" key="2">
    <source>
        <dbReference type="EMBL" id="MDT0649177.1"/>
    </source>
</evidence>
<dbReference type="Proteomes" id="UP001248819">
    <property type="component" value="Unassembled WGS sequence"/>
</dbReference>
<keyword evidence="1" id="KW-0472">Membrane</keyword>
<organism evidence="2 3">
    <name type="scientific">Autumnicola edwardsiae</name>
    <dbReference type="NCBI Taxonomy" id="3075594"/>
    <lineage>
        <taxon>Bacteria</taxon>
        <taxon>Pseudomonadati</taxon>
        <taxon>Bacteroidota</taxon>
        <taxon>Flavobacteriia</taxon>
        <taxon>Flavobacteriales</taxon>
        <taxon>Flavobacteriaceae</taxon>
        <taxon>Autumnicola</taxon>
    </lineage>
</organism>
<feature type="transmembrane region" description="Helical" evidence="1">
    <location>
        <begin position="75"/>
        <end position="94"/>
    </location>
</feature>
<feature type="transmembrane region" description="Helical" evidence="1">
    <location>
        <begin position="100"/>
        <end position="124"/>
    </location>
</feature>
<protein>
    <submittedName>
        <fullName evidence="2">Uncharacterized protein</fullName>
    </submittedName>
</protein>